<keyword evidence="2" id="KW-0378">Hydrolase</keyword>
<dbReference type="SUPFAM" id="SSF53933">
    <property type="entry name" value="Microbial ribonucleases"/>
    <property type="match status" value="1"/>
</dbReference>
<gene>
    <name evidence="3" type="ORF">HFN_1608</name>
</gene>
<dbReference type="Gene3D" id="3.10.450.30">
    <property type="entry name" value="Microbial ribonucleases"/>
    <property type="match status" value="1"/>
</dbReference>
<keyword evidence="1" id="KW-0540">Nuclease</keyword>
<keyword evidence="4" id="KW-1185">Reference proteome</keyword>
<evidence type="ECO:0000256" key="2">
    <source>
        <dbReference type="ARBA" id="ARBA00022801"/>
    </source>
</evidence>
<dbReference type="eggNOG" id="COG4290">
    <property type="taxonomic scope" value="Bacteria"/>
</dbReference>
<comment type="caution">
    <text evidence="3">The sequence shown here is derived from an EMBL/GenBank/DDBJ whole genome shotgun (WGS) entry which is preliminary data.</text>
</comment>
<dbReference type="EMBL" id="BASD01000045">
    <property type="protein sequence ID" value="GAD20230.1"/>
    <property type="molecule type" value="Genomic_DNA"/>
</dbReference>
<evidence type="ECO:0000313" key="3">
    <source>
        <dbReference type="EMBL" id="GAD20230.1"/>
    </source>
</evidence>
<organism evidence="3 4">
    <name type="scientific">Helicobacter fennelliae MRY12-0050</name>
    <dbReference type="NCBI Taxonomy" id="1325130"/>
    <lineage>
        <taxon>Bacteria</taxon>
        <taxon>Pseudomonadati</taxon>
        <taxon>Campylobacterota</taxon>
        <taxon>Epsilonproteobacteria</taxon>
        <taxon>Campylobacterales</taxon>
        <taxon>Helicobacteraceae</taxon>
        <taxon>Helicobacter</taxon>
    </lineage>
</organism>
<dbReference type="InterPro" id="IPR000026">
    <property type="entry name" value="N1-like"/>
</dbReference>
<sequence>MGIDVEKREYSYIIQVVHTKQEEKAWYENEKLWDTIDAVSLGAAFIPVGGWTAGVVIKAGAEGAKVAIRWASKKLTTRTLKLRNTQNKITIQQYEYKITKYITRSTNRVAKPKYPKQSLSQMPQHVRARYEERVASNWKRSKGVPDKKLEAGRKWKNDIAQLPTRDTKGNPIFYKEHDISIASSQSGRGAERIVVGHSQDGNVLYDYIYYTPNHYNDFIHLIPK</sequence>
<dbReference type="STRING" id="1325130.HFN_1608"/>
<dbReference type="Proteomes" id="UP000018143">
    <property type="component" value="Unassembled WGS sequence"/>
</dbReference>
<dbReference type="GO" id="GO:0004521">
    <property type="term" value="F:RNA endonuclease activity"/>
    <property type="evidence" value="ECO:0007669"/>
    <property type="project" value="InterPro"/>
</dbReference>
<accession>T1D1X8</accession>
<proteinExistence type="predicted"/>
<dbReference type="Pfam" id="PF00545">
    <property type="entry name" value="Ribonuclease"/>
    <property type="match status" value="1"/>
</dbReference>
<name>T1D1X8_9HELI</name>
<protein>
    <submittedName>
        <fullName evidence="3">Uncharacterized protein</fullName>
    </submittedName>
</protein>
<reference evidence="3 4" key="1">
    <citation type="journal article" date="2013" name="Genome Announc.">
        <title>Draft Genome Sequence of Helicobacter fennelliae Strain MRY12-0050, Isolated from a Bacteremia Patient.</title>
        <authorList>
            <person name="Rimbara E."/>
            <person name="Matsui M."/>
            <person name="Mori S."/>
            <person name="Suzuki S."/>
            <person name="Suzuki M."/>
            <person name="Kim H."/>
            <person name="Sekizuka T."/>
            <person name="Kuroda M."/>
            <person name="Shibayama K."/>
        </authorList>
    </citation>
    <scope>NUCLEOTIDE SEQUENCE [LARGE SCALE GENOMIC DNA]</scope>
    <source>
        <strain evidence="3 4">MRY12-0050</strain>
    </source>
</reference>
<dbReference type="AlphaFoldDB" id="T1D1X8"/>
<evidence type="ECO:0000256" key="1">
    <source>
        <dbReference type="ARBA" id="ARBA00022722"/>
    </source>
</evidence>
<evidence type="ECO:0000313" key="4">
    <source>
        <dbReference type="Proteomes" id="UP000018143"/>
    </source>
</evidence>
<dbReference type="GO" id="GO:0016787">
    <property type="term" value="F:hydrolase activity"/>
    <property type="evidence" value="ECO:0007669"/>
    <property type="project" value="UniProtKB-KW"/>
</dbReference>
<dbReference type="InterPro" id="IPR016191">
    <property type="entry name" value="Ribonuclease/ribotoxin"/>
</dbReference>
<dbReference type="GO" id="GO:0003723">
    <property type="term" value="F:RNA binding"/>
    <property type="evidence" value="ECO:0007669"/>
    <property type="project" value="InterPro"/>
</dbReference>